<evidence type="ECO:0000256" key="4">
    <source>
        <dbReference type="RuleBase" id="RU363062"/>
    </source>
</evidence>
<evidence type="ECO:0000313" key="6">
    <source>
        <dbReference type="EMBL" id="QDH90932.1"/>
    </source>
</evidence>
<evidence type="ECO:0000256" key="3">
    <source>
        <dbReference type="ARBA" id="ARBA00022953"/>
    </source>
</evidence>
<dbReference type="EMBL" id="MN035883">
    <property type="protein sequence ID" value="QDH90932.1"/>
    <property type="molecule type" value="Genomic_DNA"/>
</dbReference>
<dbReference type="GO" id="GO:0003723">
    <property type="term" value="F:RNA binding"/>
    <property type="evidence" value="ECO:0007669"/>
    <property type="project" value="InterPro"/>
</dbReference>
<sequence length="496" mass="56567">MSYVISKMAPENTACVYPHDIVTIERALKERVFFVDLGGRWQPAPTPLPGLTCQRLEQFRRRLKPHLPSTTQCTYEEFLSYYTGRKFVVYKKAVESLRSIGISARDSRIKAFVKAEKGKPGSAPRVIQPRDPRYNVEVGRFIKPIEERLCKAISKVFGGPTVMKGYNAHGVAKQMHSMWTQFSKPVAIGLDAKRFDQHVSVDMLRWEHGIYKDCIKSPVDRAILSELLSWQLINRGSAYCKDGKLRYKVKGKRMSGDMNTGLGNCLLMSAMVYSYCKSKCVNIRLANNGDDCVVFMETRDMDRFRNGLEEWFLELGFQIVAEAPVHDFERIEFCQSHPVHDGYQYTMVRNLRAFVKDSVSLVPLTSPFTVKSWLAAVGDAGMSLTGGIPIWQEYYSVYQRSSEALTSQKRRRGASRFVDQSAFETGMMMAARGMHRKYGDVSPYARYSFWLAFGITPDHQIALEKQYEALPLIRLMTNADEDLLAPPYHNGFTDAY</sequence>
<protein>
    <recommendedName>
        <fullName evidence="4">RNA-directed RNA polymerase</fullName>
        <ecNumber evidence="4">2.7.7.48</ecNumber>
    </recommendedName>
</protein>
<keyword evidence="2 4" id="KW-0548">Nucleotidyltransferase</keyword>
<feature type="domain" description="RdRp catalytic" evidence="5">
    <location>
        <begin position="185"/>
        <end position="304"/>
    </location>
</feature>
<dbReference type="GO" id="GO:0039694">
    <property type="term" value="P:viral RNA genome replication"/>
    <property type="evidence" value="ECO:0007669"/>
    <property type="project" value="InterPro"/>
</dbReference>
<dbReference type="InterPro" id="IPR007094">
    <property type="entry name" value="RNA-dir_pol_PSvirus"/>
</dbReference>
<dbReference type="GO" id="GO:0003968">
    <property type="term" value="F:RNA-directed RNA polymerase activity"/>
    <property type="evidence" value="ECO:0007669"/>
    <property type="project" value="UniProtKB-KW"/>
</dbReference>
<dbReference type="EC" id="2.7.7.48" evidence="4"/>
<evidence type="ECO:0000256" key="1">
    <source>
        <dbReference type="ARBA" id="ARBA00022679"/>
    </source>
</evidence>
<dbReference type="InterPro" id="IPR043502">
    <property type="entry name" value="DNA/RNA_pol_sf"/>
</dbReference>
<dbReference type="PROSITE" id="PS50507">
    <property type="entry name" value="RDRP_SSRNA_POS"/>
    <property type="match status" value="1"/>
</dbReference>
<dbReference type="InterPro" id="IPR043128">
    <property type="entry name" value="Rev_trsase/Diguanyl_cyclase"/>
</dbReference>
<dbReference type="InterPro" id="IPR002166">
    <property type="entry name" value="RNA_pol_HCV"/>
</dbReference>
<dbReference type="Pfam" id="PF00998">
    <property type="entry name" value="RdRP_3"/>
    <property type="match status" value="1"/>
</dbReference>
<keyword evidence="1 4" id="KW-0808">Transferase</keyword>
<evidence type="ECO:0000259" key="5">
    <source>
        <dbReference type="PROSITE" id="PS50507"/>
    </source>
</evidence>
<organism evidence="6">
    <name type="scientific">Riboviria sp</name>
    <dbReference type="NCBI Taxonomy" id="2585031"/>
    <lineage>
        <taxon>Viruses</taxon>
        <taxon>Riboviria</taxon>
    </lineage>
</organism>
<dbReference type="GO" id="GO:0000166">
    <property type="term" value="F:nucleotide binding"/>
    <property type="evidence" value="ECO:0007669"/>
    <property type="project" value="UniProtKB-KW"/>
</dbReference>
<keyword evidence="4" id="KW-0547">Nucleotide-binding</keyword>
<reference evidence="6" key="1">
    <citation type="submission" date="2019-05" db="EMBL/GenBank/DDBJ databases">
        <title>Metatranscriptomic reconstruction reveals RNA viruses with the potential to shape carbon cycling in soil.</title>
        <authorList>
            <person name="Starr E.P."/>
            <person name="Nuccio E."/>
            <person name="Pett-Ridge J."/>
            <person name="Banfield J.F."/>
            <person name="Firestone M.K."/>
        </authorList>
    </citation>
    <scope>NUCLEOTIDE SEQUENCE</scope>
    <source>
        <strain evidence="6">H2_Rhizo_32_scaffold_419</strain>
    </source>
</reference>
<evidence type="ECO:0000256" key="2">
    <source>
        <dbReference type="ARBA" id="ARBA00022695"/>
    </source>
</evidence>
<accession>A0A514DBE2</accession>
<proteinExistence type="predicted"/>
<dbReference type="Gene3D" id="3.30.70.270">
    <property type="match status" value="1"/>
</dbReference>
<name>A0A514DBE2_9VIRU</name>
<dbReference type="SUPFAM" id="SSF56672">
    <property type="entry name" value="DNA/RNA polymerases"/>
    <property type="match status" value="1"/>
</dbReference>
<gene>
    <name evidence="6" type="ORF">H2Rhizo32419_000002</name>
</gene>
<comment type="catalytic activity">
    <reaction evidence="4">
        <text>RNA(n) + a ribonucleoside 5'-triphosphate = RNA(n+1) + diphosphate</text>
        <dbReference type="Rhea" id="RHEA:21248"/>
        <dbReference type="Rhea" id="RHEA-COMP:14527"/>
        <dbReference type="Rhea" id="RHEA-COMP:17342"/>
        <dbReference type="ChEBI" id="CHEBI:33019"/>
        <dbReference type="ChEBI" id="CHEBI:61557"/>
        <dbReference type="ChEBI" id="CHEBI:140395"/>
        <dbReference type="EC" id="2.7.7.48"/>
    </reaction>
</comment>
<keyword evidence="3 4" id="KW-0693">Viral RNA replication</keyword>
<keyword evidence="4 6" id="KW-0696">RNA-directed RNA polymerase</keyword>